<sequence length="58" mass="6655">MNAPSEFNRWLYRSRPPLVSFKSSGACYSFFLSSSYLLPLIIRSSVLILLPILRITCE</sequence>
<evidence type="ECO:0000256" key="1">
    <source>
        <dbReference type="SAM" id="Phobius"/>
    </source>
</evidence>
<dbReference type="HOGENOM" id="CLU_2979236_0_0_1"/>
<protein>
    <submittedName>
        <fullName evidence="2">Uncharacterized protein</fullName>
    </submittedName>
</protein>
<keyword evidence="1" id="KW-0812">Transmembrane</keyword>
<gene>
    <name evidence="2" type="ORF">GALMADRAFT_1126147</name>
</gene>
<dbReference type="EMBL" id="KL142416">
    <property type="protein sequence ID" value="KDR67227.1"/>
    <property type="molecule type" value="Genomic_DNA"/>
</dbReference>
<dbReference type="AlphaFoldDB" id="A0A067SB87"/>
<reference evidence="3" key="1">
    <citation type="journal article" date="2014" name="Proc. Natl. Acad. Sci. U.S.A.">
        <title>Extensive sampling of basidiomycete genomes demonstrates inadequacy of the white-rot/brown-rot paradigm for wood decay fungi.</title>
        <authorList>
            <person name="Riley R."/>
            <person name="Salamov A.A."/>
            <person name="Brown D.W."/>
            <person name="Nagy L.G."/>
            <person name="Floudas D."/>
            <person name="Held B.W."/>
            <person name="Levasseur A."/>
            <person name="Lombard V."/>
            <person name="Morin E."/>
            <person name="Otillar R."/>
            <person name="Lindquist E.A."/>
            <person name="Sun H."/>
            <person name="LaButti K.M."/>
            <person name="Schmutz J."/>
            <person name="Jabbour D."/>
            <person name="Luo H."/>
            <person name="Baker S.E."/>
            <person name="Pisabarro A.G."/>
            <person name="Walton J.D."/>
            <person name="Blanchette R.A."/>
            <person name="Henrissat B."/>
            <person name="Martin F."/>
            <person name="Cullen D."/>
            <person name="Hibbett D.S."/>
            <person name="Grigoriev I.V."/>
        </authorList>
    </citation>
    <scope>NUCLEOTIDE SEQUENCE [LARGE SCALE GENOMIC DNA]</scope>
    <source>
        <strain evidence="3">CBS 339.88</strain>
    </source>
</reference>
<feature type="transmembrane region" description="Helical" evidence="1">
    <location>
        <begin position="28"/>
        <end position="53"/>
    </location>
</feature>
<keyword evidence="1" id="KW-1133">Transmembrane helix</keyword>
<keyword evidence="1" id="KW-0472">Membrane</keyword>
<name>A0A067SB87_GALM3</name>
<proteinExistence type="predicted"/>
<evidence type="ECO:0000313" key="3">
    <source>
        <dbReference type="Proteomes" id="UP000027222"/>
    </source>
</evidence>
<keyword evidence="3" id="KW-1185">Reference proteome</keyword>
<accession>A0A067SB87</accession>
<evidence type="ECO:0000313" key="2">
    <source>
        <dbReference type="EMBL" id="KDR67227.1"/>
    </source>
</evidence>
<dbReference type="Proteomes" id="UP000027222">
    <property type="component" value="Unassembled WGS sequence"/>
</dbReference>
<organism evidence="2 3">
    <name type="scientific">Galerina marginata (strain CBS 339.88)</name>
    <dbReference type="NCBI Taxonomy" id="685588"/>
    <lineage>
        <taxon>Eukaryota</taxon>
        <taxon>Fungi</taxon>
        <taxon>Dikarya</taxon>
        <taxon>Basidiomycota</taxon>
        <taxon>Agaricomycotina</taxon>
        <taxon>Agaricomycetes</taxon>
        <taxon>Agaricomycetidae</taxon>
        <taxon>Agaricales</taxon>
        <taxon>Agaricineae</taxon>
        <taxon>Strophariaceae</taxon>
        <taxon>Galerina</taxon>
    </lineage>
</organism>